<dbReference type="STRING" id="1173020.Cha6605_2447"/>
<comment type="cofactor">
    <cofactor evidence="8">
        <name>[2Fe-2S] cluster</name>
        <dbReference type="ChEBI" id="CHEBI:190135"/>
    </cofactor>
</comment>
<accession>K9UH21</accession>
<evidence type="ECO:0000313" key="10">
    <source>
        <dbReference type="EMBL" id="AFY93504.1"/>
    </source>
</evidence>
<dbReference type="NCBIfam" id="TIGR02008">
    <property type="entry name" value="fdx_plant"/>
    <property type="match status" value="1"/>
</dbReference>
<keyword evidence="2" id="KW-0813">Transport</keyword>
<dbReference type="Gene3D" id="3.10.20.30">
    <property type="match status" value="1"/>
</dbReference>
<dbReference type="PANTHER" id="PTHR43112:SF3">
    <property type="entry name" value="FERREDOXIN-2, CHLOROPLASTIC"/>
    <property type="match status" value="1"/>
</dbReference>
<dbReference type="EMBL" id="CP003600">
    <property type="protein sequence ID" value="AFY93504.1"/>
    <property type="molecule type" value="Genomic_DNA"/>
</dbReference>
<feature type="domain" description="2Fe-2S ferredoxin-type" evidence="9">
    <location>
        <begin position="5"/>
        <end position="105"/>
    </location>
</feature>
<keyword evidence="3" id="KW-0001">2Fe-2S</keyword>
<dbReference type="CDD" id="cd00207">
    <property type="entry name" value="fer2"/>
    <property type="match status" value="1"/>
</dbReference>
<dbReference type="PROSITE" id="PS00197">
    <property type="entry name" value="2FE2S_FER_1"/>
    <property type="match status" value="1"/>
</dbReference>
<keyword evidence="7" id="KW-0411">Iron-sulfur</keyword>
<dbReference type="RefSeq" id="WP_015159652.1">
    <property type="nucleotide sequence ID" value="NC_019697.1"/>
</dbReference>
<gene>
    <name evidence="10" type="ORF">Cha6605_2447</name>
</gene>
<dbReference type="PANTHER" id="PTHR43112">
    <property type="entry name" value="FERREDOXIN"/>
    <property type="match status" value="1"/>
</dbReference>
<proteinExistence type="inferred from homology"/>
<keyword evidence="4" id="KW-0479">Metal-binding</keyword>
<comment type="similarity">
    <text evidence="1">Belongs to the 2Fe2S plant-type ferredoxin family.</text>
</comment>
<protein>
    <submittedName>
        <fullName evidence="10">Ferredoxin, (2Fe-2S)</fullName>
    </submittedName>
</protein>
<dbReference type="Proteomes" id="UP000010366">
    <property type="component" value="Chromosome"/>
</dbReference>
<dbReference type="InterPro" id="IPR036010">
    <property type="entry name" value="2Fe-2S_ferredoxin-like_sf"/>
</dbReference>
<sequence>MASSYQVRLYNQAEGIDKTFEVPDATSILETAEEQGMELPYSCRQGICSTCTVKTILQGRGYANEGEVDQSEGSALSEEQIAQGYVLICIAHPLSNCVFETHKEVEVLN</sequence>
<dbReference type="GO" id="GO:0022900">
    <property type="term" value="P:electron transport chain"/>
    <property type="evidence" value="ECO:0007669"/>
    <property type="project" value="InterPro"/>
</dbReference>
<organism evidence="10 11">
    <name type="scientific">Chamaesiphon minutus (strain ATCC 27169 / PCC 6605)</name>
    <dbReference type="NCBI Taxonomy" id="1173020"/>
    <lineage>
        <taxon>Bacteria</taxon>
        <taxon>Bacillati</taxon>
        <taxon>Cyanobacteriota</taxon>
        <taxon>Cyanophyceae</taxon>
        <taxon>Gomontiellales</taxon>
        <taxon>Chamaesiphonaceae</taxon>
        <taxon>Chamaesiphon</taxon>
    </lineage>
</organism>
<evidence type="ECO:0000256" key="5">
    <source>
        <dbReference type="ARBA" id="ARBA00022982"/>
    </source>
</evidence>
<dbReference type="InterPro" id="IPR012675">
    <property type="entry name" value="Beta-grasp_dom_sf"/>
</dbReference>
<evidence type="ECO:0000256" key="3">
    <source>
        <dbReference type="ARBA" id="ARBA00022714"/>
    </source>
</evidence>
<keyword evidence="6" id="KW-0408">Iron</keyword>
<dbReference type="InterPro" id="IPR001041">
    <property type="entry name" value="2Fe-2S_ferredoxin-type"/>
</dbReference>
<dbReference type="InterPro" id="IPR010241">
    <property type="entry name" value="Fd_pln"/>
</dbReference>
<evidence type="ECO:0000259" key="9">
    <source>
        <dbReference type="PROSITE" id="PS51085"/>
    </source>
</evidence>
<dbReference type="PROSITE" id="PS51085">
    <property type="entry name" value="2FE2S_FER_2"/>
    <property type="match status" value="1"/>
</dbReference>
<evidence type="ECO:0000313" key="11">
    <source>
        <dbReference type="Proteomes" id="UP000010366"/>
    </source>
</evidence>
<keyword evidence="5" id="KW-0249">Electron transport</keyword>
<dbReference type="InterPro" id="IPR006058">
    <property type="entry name" value="2Fe2S_fd_BS"/>
</dbReference>
<evidence type="ECO:0000256" key="6">
    <source>
        <dbReference type="ARBA" id="ARBA00023004"/>
    </source>
</evidence>
<evidence type="ECO:0000256" key="7">
    <source>
        <dbReference type="ARBA" id="ARBA00023014"/>
    </source>
</evidence>
<dbReference type="AlphaFoldDB" id="K9UH21"/>
<evidence type="ECO:0000256" key="2">
    <source>
        <dbReference type="ARBA" id="ARBA00022448"/>
    </source>
</evidence>
<name>K9UH21_CHAP6</name>
<reference evidence="10 11" key="1">
    <citation type="submission" date="2012-05" db="EMBL/GenBank/DDBJ databases">
        <title>Finished chromosome of genome of Chamaesiphon sp. PCC 6605.</title>
        <authorList>
            <consortium name="US DOE Joint Genome Institute"/>
            <person name="Gugger M."/>
            <person name="Coursin T."/>
            <person name="Rippka R."/>
            <person name="Tandeau De Marsac N."/>
            <person name="Huntemann M."/>
            <person name="Wei C.-L."/>
            <person name="Han J."/>
            <person name="Detter J.C."/>
            <person name="Han C."/>
            <person name="Tapia R."/>
            <person name="Chen A."/>
            <person name="Kyrpides N."/>
            <person name="Mavromatis K."/>
            <person name="Markowitz V."/>
            <person name="Szeto E."/>
            <person name="Ivanova N."/>
            <person name="Pagani I."/>
            <person name="Pati A."/>
            <person name="Goodwin L."/>
            <person name="Nordberg H.P."/>
            <person name="Cantor M.N."/>
            <person name="Hua S.X."/>
            <person name="Woyke T."/>
            <person name="Kerfeld C.A."/>
        </authorList>
    </citation>
    <scope>NUCLEOTIDE SEQUENCE [LARGE SCALE GENOMIC DNA]</scope>
    <source>
        <strain evidence="11">ATCC 27169 / PCC 6605</strain>
    </source>
</reference>
<keyword evidence="11" id="KW-1185">Reference proteome</keyword>
<evidence type="ECO:0000256" key="1">
    <source>
        <dbReference type="ARBA" id="ARBA00007874"/>
    </source>
</evidence>
<dbReference type="GO" id="GO:0046872">
    <property type="term" value="F:metal ion binding"/>
    <property type="evidence" value="ECO:0007669"/>
    <property type="project" value="UniProtKB-KW"/>
</dbReference>
<evidence type="ECO:0000256" key="4">
    <source>
        <dbReference type="ARBA" id="ARBA00022723"/>
    </source>
</evidence>
<dbReference type="GO" id="GO:0009055">
    <property type="term" value="F:electron transfer activity"/>
    <property type="evidence" value="ECO:0007669"/>
    <property type="project" value="InterPro"/>
</dbReference>
<evidence type="ECO:0000256" key="8">
    <source>
        <dbReference type="ARBA" id="ARBA00034078"/>
    </source>
</evidence>
<dbReference type="HOGENOM" id="CLU_082632_7_3_3"/>
<dbReference type="eggNOG" id="COG1018">
    <property type="taxonomic scope" value="Bacteria"/>
</dbReference>
<dbReference type="GO" id="GO:0051537">
    <property type="term" value="F:2 iron, 2 sulfur cluster binding"/>
    <property type="evidence" value="ECO:0007669"/>
    <property type="project" value="UniProtKB-KW"/>
</dbReference>
<dbReference type="Pfam" id="PF00111">
    <property type="entry name" value="Fer2"/>
    <property type="match status" value="1"/>
</dbReference>
<dbReference type="SUPFAM" id="SSF54292">
    <property type="entry name" value="2Fe-2S ferredoxin-like"/>
    <property type="match status" value="1"/>
</dbReference>
<dbReference type="OrthoDB" id="462043at2"/>
<dbReference type="KEGG" id="cmp:Cha6605_2447"/>